<dbReference type="EMBL" id="RBTL01000134">
    <property type="protein sequence ID" value="RMT69222.1"/>
    <property type="molecule type" value="Genomic_DNA"/>
</dbReference>
<evidence type="ECO:0000313" key="2">
    <source>
        <dbReference type="Proteomes" id="UP000282636"/>
    </source>
</evidence>
<organism evidence="1 2">
    <name type="scientific">Pseudomonas syringae pv. theae</name>
    <dbReference type="NCBI Taxonomy" id="103985"/>
    <lineage>
        <taxon>Bacteria</taxon>
        <taxon>Pseudomonadati</taxon>
        <taxon>Pseudomonadota</taxon>
        <taxon>Gammaproteobacteria</taxon>
        <taxon>Pseudomonadales</taxon>
        <taxon>Pseudomonadaceae</taxon>
        <taxon>Pseudomonas</taxon>
        <taxon>Pseudomonas syringae</taxon>
    </lineage>
</organism>
<dbReference type="Gene3D" id="3.90.1150.10">
    <property type="entry name" value="Aspartate Aminotransferase, domain 1"/>
    <property type="match status" value="1"/>
</dbReference>
<dbReference type="Proteomes" id="UP000282636">
    <property type="component" value="Unassembled WGS sequence"/>
</dbReference>
<evidence type="ECO:0000313" key="1">
    <source>
        <dbReference type="EMBL" id="RMT69222.1"/>
    </source>
</evidence>
<sequence>DRCFVQQGLLLERGGRNGNVIRLLPPLIITEEQCQLVIQRFEEALKGALSQVRK</sequence>
<dbReference type="AlphaFoldDB" id="A0A3M5NB76"/>
<comment type="caution">
    <text evidence="1">The sequence shown here is derived from an EMBL/GenBank/DDBJ whole genome shotgun (WGS) entry which is preliminary data.</text>
</comment>
<dbReference type="InterPro" id="IPR015424">
    <property type="entry name" value="PyrdxlP-dep_Trfase"/>
</dbReference>
<protein>
    <submittedName>
        <fullName evidence="1">Diaminobutyrate--2-oxoglutarate aminotransferase</fullName>
    </submittedName>
</protein>
<keyword evidence="1" id="KW-0808">Transferase</keyword>
<dbReference type="GO" id="GO:0008483">
    <property type="term" value="F:transaminase activity"/>
    <property type="evidence" value="ECO:0007669"/>
    <property type="project" value="UniProtKB-KW"/>
</dbReference>
<gene>
    <name evidence="1" type="ORF">ALP44_04957</name>
</gene>
<name>A0A3M5NB76_PSESX</name>
<reference evidence="1 2" key="1">
    <citation type="submission" date="2018-08" db="EMBL/GenBank/DDBJ databases">
        <title>Recombination of ecologically and evolutionarily significant loci maintains genetic cohesion in the Pseudomonas syringae species complex.</title>
        <authorList>
            <person name="Dillon M."/>
            <person name="Thakur S."/>
            <person name="Almeida R.N.D."/>
            <person name="Weir B.S."/>
            <person name="Guttman D.S."/>
        </authorList>
    </citation>
    <scope>NUCLEOTIDE SEQUENCE [LARGE SCALE GENOMIC DNA]</scope>
    <source>
        <strain evidence="1 2">ICMP 3934</strain>
    </source>
</reference>
<dbReference type="InterPro" id="IPR015422">
    <property type="entry name" value="PyrdxlP-dep_Trfase_small"/>
</dbReference>
<dbReference type="SUPFAM" id="SSF53383">
    <property type="entry name" value="PLP-dependent transferases"/>
    <property type="match status" value="1"/>
</dbReference>
<keyword evidence="1" id="KW-0032">Aminotransferase</keyword>
<proteinExistence type="predicted"/>
<feature type="non-terminal residue" evidence="1">
    <location>
        <position position="1"/>
    </location>
</feature>
<accession>A0A3M5NB76</accession>